<dbReference type="PRINTS" id="PR00413">
    <property type="entry name" value="HADHALOGNASE"/>
</dbReference>
<dbReference type="Gene3D" id="3.40.50.1000">
    <property type="entry name" value="HAD superfamily/HAD-like"/>
    <property type="match status" value="1"/>
</dbReference>
<dbReference type="AlphaFoldDB" id="A0A4Q1C203"/>
<dbReference type="InterPro" id="IPR036412">
    <property type="entry name" value="HAD-like_sf"/>
</dbReference>
<reference evidence="1 2" key="1">
    <citation type="submission" date="2019-01" db="EMBL/GenBank/DDBJ databases">
        <title>Cytophagaceae bacterium strain CAR-16.</title>
        <authorList>
            <person name="Chen W.-M."/>
        </authorList>
    </citation>
    <scope>NUCLEOTIDE SEQUENCE [LARGE SCALE GENOMIC DNA]</scope>
    <source>
        <strain evidence="1 2">CAR-16</strain>
    </source>
</reference>
<dbReference type="SFLD" id="SFLDG01129">
    <property type="entry name" value="C1.5:_HAD__Beta-PGM__Phosphata"/>
    <property type="match status" value="1"/>
</dbReference>
<dbReference type="RefSeq" id="WP_129025198.1">
    <property type="nucleotide sequence ID" value="NZ_SDHY01000001.1"/>
</dbReference>
<dbReference type="SUPFAM" id="SSF56784">
    <property type="entry name" value="HAD-like"/>
    <property type="match status" value="1"/>
</dbReference>
<dbReference type="EMBL" id="SDHY01000001">
    <property type="protein sequence ID" value="RXK52187.1"/>
    <property type="molecule type" value="Genomic_DNA"/>
</dbReference>
<dbReference type="Proteomes" id="UP000289455">
    <property type="component" value="Unassembled WGS sequence"/>
</dbReference>
<gene>
    <name evidence="1" type="ORF">ESB04_00600</name>
</gene>
<dbReference type="InterPro" id="IPR023214">
    <property type="entry name" value="HAD_sf"/>
</dbReference>
<dbReference type="SFLD" id="SFLDS00003">
    <property type="entry name" value="Haloacid_Dehalogenase"/>
    <property type="match status" value="1"/>
</dbReference>
<evidence type="ECO:0000313" key="2">
    <source>
        <dbReference type="Proteomes" id="UP000289455"/>
    </source>
</evidence>
<keyword evidence="2" id="KW-1185">Reference proteome</keyword>
<comment type="caution">
    <text evidence="1">The sequence shown here is derived from an EMBL/GenBank/DDBJ whole genome shotgun (WGS) entry which is preliminary data.</text>
</comment>
<dbReference type="Pfam" id="PF00702">
    <property type="entry name" value="Hydrolase"/>
    <property type="match status" value="1"/>
</dbReference>
<accession>A0A4Q1C203</accession>
<dbReference type="NCBIfam" id="TIGR01509">
    <property type="entry name" value="HAD-SF-IA-v3"/>
    <property type="match status" value="1"/>
</dbReference>
<dbReference type="PANTHER" id="PTHR43611:SF3">
    <property type="entry name" value="FLAVIN MONONUCLEOTIDE HYDROLASE 1, CHLOROPLATIC"/>
    <property type="match status" value="1"/>
</dbReference>
<dbReference type="PANTHER" id="PTHR43611">
    <property type="entry name" value="ALPHA-D-GLUCOSE 1-PHOSPHATE PHOSPHATASE"/>
    <property type="match status" value="1"/>
</dbReference>
<proteinExistence type="predicted"/>
<dbReference type="InterPro" id="IPR023198">
    <property type="entry name" value="PGP-like_dom2"/>
</dbReference>
<dbReference type="OrthoDB" id="9797415at2"/>
<dbReference type="CDD" id="cd02603">
    <property type="entry name" value="HAD_sEH-N_like"/>
    <property type="match status" value="1"/>
</dbReference>
<organism evidence="1 2">
    <name type="scientific">Aquirufa rosea</name>
    <dbReference type="NCBI Taxonomy" id="2509241"/>
    <lineage>
        <taxon>Bacteria</taxon>
        <taxon>Pseudomonadati</taxon>
        <taxon>Bacteroidota</taxon>
        <taxon>Cytophagia</taxon>
        <taxon>Cytophagales</taxon>
        <taxon>Flectobacillaceae</taxon>
        <taxon>Aquirufa</taxon>
    </lineage>
</organism>
<name>A0A4Q1C203_9BACT</name>
<dbReference type="InterPro" id="IPR006439">
    <property type="entry name" value="HAD-SF_hydro_IA"/>
</dbReference>
<evidence type="ECO:0000313" key="1">
    <source>
        <dbReference type="EMBL" id="RXK52187.1"/>
    </source>
</evidence>
<protein>
    <submittedName>
        <fullName evidence="1">HAD family phosphatase</fullName>
    </submittedName>
</protein>
<dbReference type="Gene3D" id="1.10.150.240">
    <property type="entry name" value="Putative phosphatase, domain 2"/>
    <property type="match status" value="1"/>
</dbReference>
<sequence>MNHTSPTLLFDLGNVLLPIDLDRTYQELAIFSSKYSAEEIKNLTHRQSLWALYESGLQSDEEFRDFLRDKLALDCSDAQFDQAFSALLLDFHVGVYSWLEKVSQRYPIYLLSNTSAIHARRFTQVPLGPSGESLFSLFKQTYFSFNMGMIKPDEKIYQHVLTQLSLKPENLIFFDDNFHNIESAKRIGIDAVLINPSCSLQQIDSYLLNLCS</sequence>